<evidence type="ECO:0000259" key="1">
    <source>
        <dbReference type="Pfam" id="PF16363"/>
    </source>
</evidence>
<dbReference type="SUPFAM" id="SSF51735">
    <property type="entry name" value="NAD(P)-binding Rossmann-fold domains"/>
    <property type="match status" value="1"/>
</dbReference>
<protein>
    <submittedName>
        <fullName evidence="2">CDP-paratose 2-epimerase</fullName>
        <ecNumber evidence="2">5.1.3.10</ecNumber>
    </submittedName>
</protein>
<dbReference type="EC" id="5.1.3.10" evidence="2"/>
<dbReference type="InterPro" id="IPR016040">
    <property type="entry name" value="NAD(P)-bd_dom"/>
</dbReference>
<evidence type="ECO:0000313" key="3">
    <source>
        <dbReference type="Proteomes" id="UP000215027"/>
    </source>
</evidence>
<dbReference type="PANTHER" id="PTHR43000">
    <property type="entry name" value="DTDP-D-GLUCOSE 4,6-DEHYDRATASE-RELATED"/>
    <property type="match status" value="1"/>
</dbReference>
<dbReference type="Proteomes" id="UP000215027">
    <property type="component" value="Chromosome I"/>
</dbReference>
<dbReference type="GO" id="GO:0047732">
    <property type="term" value="F:CDP-abequose epimerase activity"/>
    <property type="evidence" value="ECO:0007669"/>
    <property type="project" value="UniProtKB-EC"/>
</dbReference>
<dbReference type="Pfam" id="PF16363">
    <property type="entry name" value="GDP_Man_Dehyd"/>
    <property type="match status" value="1"/>
</dbReference>
<dbReference type="InterPro" id="IPR036291">
    <property type="entry name" value="NAD(P)-bd_dom_sf"/>
</dbReference>
<dbReference type="AlphaFoldDB" id="A0A160T1T5"/>
<name>A0A160T1T5_9CHLR</name>
<accession>A0A160T1T5</accession>
<dbReference type="RefSeq" id="WP_095042964.1">
    <property type="nucleotide sequence ID" value="NZ_LN890655.1"/>
</dbReference>
<keyword evidence="3" id="KW-1185">Reference proteome</keyword>
<keyword evidence="2" id="KW-0413">Isomerase</keyword>
<feature type="domain" description="NAD(P)-binding" evidence="1">
    <location>
        <begin position="7"/>
        <end position="332"/>
    </location>
</feature>
<dbReference type="KEGG" id="pbf:CFX0092_A1594"/>
<gene>
    <name evidence="2" type="primary">rfbE</name>
    <name evidence="2" type="ORF">CFX0092_A1594</name>
</gene>
<organism evidence="2 3">
    <name type="scientific">Candidatus Promineifilum breve</name>
    <dbReference type="NCBI Taxonomy" id="1806508"/>
    <lineage>
        <taxon>Bacteria</taxon>
        <taxon>Bacillati</taxon>
        <taxon>Chloroflexota</taxon>
        <taxon>Ardenticatenia</taxon>
        <taxon>Candidatus Promineifilales</taxon>
        <taxon>Candidatus Promineifilaceae</taxon>
        <taxon>Candidatus Promineifilum</taxon>
    </lineage>
</organism>
<dbReference type="Gene3D" id="3.40.50.720">
    <property type="entry name" value="NAD(P)-binding Rossmann-like Domain"/>
    <property type="match status" value="1"/>
</dbReference>
<proteinExistence type="predicted"/>
<evidence type="ECO:0000313" key="2">
    <source>
        <dbReference type="EMBL" id="CUS03472.2"/>
    </source>
</evidence>
<sequence length="346" mass="37959">MNNQHVFITGGAGFIGCNSADHFLRRGQPVTIYDNLTRRGGRSNLAWLHEQHGGDHLRVIEADIRDYDQLAGAVAAADPAVVIHLAGQVAVTQSVIDPREDFEINALGTFNVLEAVRAHAPGAAVLYASTNKVYGGMEEVGIVQDGRRYAYADFAHGIPESYPLDFHSPYGCSKGAGDQYTRDYARIYGLRTLALRQSCIYGPRQFGVEDQGWVAHFVIATVMGRPIAIYGDGMQVRDVLHIDDLVAAYQAGIDRIDELRGEVLNLGGGPDNTLAIWSEFGPLLEELAGRPIAVNYGPWRPGDQRVFVSDVRRAAERLGWRPTVSPRDGIRRLYDWVAGNPELFGG</sequence>
<reference evidence="2" key="1">
    <citation type="submission" date="2016-01" db="EMBL/GenBank/DDBJ databases">
        <authorList>
            <person name="Mcilroy J.S."/>
            <person name="Karst M S."/>
            <person name="Albertsen M."/>
        </authorList>
    </citation>
    <scope>NUCLEOTIDE SEQUENCE</scope>
    <source>
        <strain evidence="2">Cfx-K</strain>
    </source>
</reference>
<dbReference type="OrthoDB" id="9803061at2"/>
<dbReference type="EMBL" id="LN890655">
    <property type="protein sequence ID" value="CUS03472.2"/>
    <property type="molecule type" value="Genomic_DNA"/>
</dbReference>